<gene>
    <name evidence="1" type="ORF">KME07_23950</name>
</gene>
<accession>A0A951PF02</accession>
<evidence type="ECO:0000313" key="2">
    <source>
        <dbReference type="Proteomes" id="UP000707356"/>
    </source>
</evidence>
<reference evidence="1" key="2">
    <citation type="journal article" date="2022" name="Microbiol. Resour. Announc.">
        <title>Metagenome Sequencing to Explore Phylogenomics of Terrestrial Cyanobacteria.</title>
        <authorList>
            <person name="Ward R.D."/>
            <person name="Stajich J.E."/>
            <person name="Johansen J.R."/>
            <person name="Huntemann M."/>
            <person name="Clum A."/>
            <person name="Foster B."/>
            <person name="Foster B."/>
            <person name="Roux S."/>
            <person name="Palaniappan K."/>
            <person name="Varghese N."/>
            <person name="Mukherjee S."/>
            <person name="Reddy T.B.K."/>
            <person name="Daum C."/>
            <person name="Copeland A."/>
            <person name="Chen I.A."/>
            <person name="Ivanova N.N."/>
            <person name="Kyrpides N.C."/>
            <person name="Shapiro N."/>
            <person name="Eloe-Fadrosh E.A."/>
            <person name="Pietrasiak N."/>
        </authorList>
    </citation>
    <scope>NUCLEOTIDE SEQUENCE</scope>
    <source>
        <strain evidence="1">GSE-TBD4-15B</strain>
    </source>
</reference>
<sequence>MIVSISCPPDSRYSDSRYSDSPFNPELDFAQPSAEQLAALDWHNLNTLAVPMPEEDAATQMSAQILAKQLMAVYWRRLLKAGVTPDPARRLARLIAKYDAMRQLPTVQQQDLLRQHCPPICRSGLWRVEMLLQARV</sequence>
<reference evidence="1" key="1">
    <citation type="submission" date="2021-05" db="EMBL/GenBank/DDBJ databases">
        <authorList>
            <person name="Pietrasiak N."/>
            <person name="Ward R."/>
            <person name="Stajich J.E."/>
            <person name="Kurbessoian T."/>
        </authorList>
    </citation>
    <scope>NUCLEOTIDE SEQUENCE</scope>
    <source>
        <strain evidence="1">GSE-TBD4-15B</strain>
    </source>
</reference>
<organism evidence="1 2">
    <name type="scientific">Pegethrix bostrychoides GSE-TBD4-15B</name>
    <dbReference type="NCBI Taxonomy" id="2839662"/>
    <lineage>
        <taxon>Bacteria</taxon>
        <taxon>Bacillati</taxon>
        <taxon>Cyanobacteriota</taxon>
        <taxon>Cyanophyceae</taxon>
        <taxon>Oculatellales</taxon>
        <taxon>Oculatellaceae</taxon>
        <taxon>Pegethrix</taxon>
    </lineage>
</organism>
<evidence type="ECO:0000313" key="1">
    <source>
        <dbReference type="EMBL" id="MBW4468491.1"/>
    </source>
</evidence>
<dbReference type="AlphaFoldDB" id="A0A951PF02"/>
<protein>
    <submittedName>
        <fullName evidence="1">Uncharacterized protein</fullName>
    </submittedName>
</protein>
<dbReference type="EMBL" id="JAHHHV010000090">
    <property type="protein sequence ID" value="MBW4468491.1"/>
    <property type="molecule type" value="Genomic_DNA"/>
</dbReference>
<comment type="caution">
    <text evidence="1">The sequence shown here is derived from an EMBL/GenBank/DDBJ whole genome shotgun (WGS) entry which is preliminary data.</text>
</comment>
<dbReference type="Proteomes" id="UP000707356">
    <property type="component" value="Unassembled WGS sequence"/>
</dbReference>
<name>A0A951PF02_9CYAN</name>
<proteinExistence type="predicted"/>